<dbReference type="EMBL" id="JRNN01000066">
    <property type="protein sequence ID" value="KGF34564.1"/>
    <property type="molecule type" value="Genomic_DNA"/>
</dbReference>
<dbReference type="AlphaFoldDB" id="A0A096BN02"/>
<dbReference type="PROSITE" id="PS00639">
    <property type="entry name" value="THIOL_PROTEASE_HIS"/>
    <property type="match status" value="1"/>
</dbReference>
<evidence type="ECO:0008006" key="3">
    <source>
        <dbReference type="Google" id="ProtNLM"/>
    </source>
</evidence>
<proteinExistence type="predicted"/>
<gene>
    <name evidence="1" type="ORF">HMPREF2137_07165</name>
</gene>
<organism evidence="1 2">
    <name type="scientific">Hoylesella buccalis DNF00853</name>
    <dbReference type="NCBI Taxonomy" id="1401074"/>
    <lineage>
        <taxon>Bacteria</taxon>
        <taxon>Pseudomonadati</taxon>
        <taxon>Bacteroidota</taxon>
        <taxon>Bacteroidia</taxon>
        <taxon>Bacteroidales</taxon>
        <taxon>Prevotellaceae</taxon>
        <taxon>Hoylesella</taxon>
    </lineage>
</organism>
<dbReference type="OrthoDB" id="1037816at2"/>
<dbReference type="SUPFAM" id="SSF54001">
    <property type="entry name" value="Cysteine proteinases"/>
    <property type="match status" value="1"/>
</dbReference>
<dbReference type="Gene3D" id="3.90.70.10">
    <property type="entry name" value="Cysteine proteinases"/>
    <property type="match status" value="1"/>
</dbReference>
<evidence type="ECO:0000313" key="1">
    <source>
        <dbReference type="EMBL" id="KGF34564.1"/>
    </source>
</evidence>
<comment type="caution">
    <text evidence="1">The sequence shown here is derived from an EMBL/GenBank/DDBJ whole genome shotgun (WGS) entry which is preliminary data.</text>
</comment>
<dbReference type="Proteomes" id="UP000029556">
    <property type="component" value="Unassembled WGS sequence"/>
</dbReference>
<dbReference type="InterPro" id="IPR038765">
    <property type="entry name" value="Papain-like_cys_pep_sf"/>
</dbReference>
<reference evidence="1 2" key="1">
    <citation type="submission" date="2014-07" db="EMBL/GenBank/DDBJ databases">
        <authorList>
            <person name="McCorrison J."/>
            <person name="Sanka R."/>
            <person name="Torralba M."/>
            <person name="Gillis M."/>
            <person name="Haft D.H."/>
            <person name="Methe B."/>
            <person name="Sutton G."/>
            <person name="Nelson K.E."/>
        </authorList>
    </citation>
    <scope>NUCLEOTIDE SEQUENCE [LARGE SCALE GENOMIC DNA]</scope>
    <source>
        <strain evidence="1 2">DNF00853</strain>
    </source>
</reference>
<sequence>MNKIIFCWSLCLTVGIGRVQAQFVQRKIYPQPRLTQAVVDIRQLRTTVSESAEDAVQLPTSVDNSKTKYFPPILSQRGGSCAQASAIGYMLTYEINRLLDRDASASAENRMDYLFSWNMLNGGEDQGGFAEEGLYLAQRYGMMSEADYGGSAVSQFRWCTGYDKYLRAMQNRVERILVFDDSIPLLKRYLYDAGNGSRPGGILTFSTQSDGWKIDEQYKGPSATGYHSLLKKLATRGAHALTIVGYDDLVEYEDEKGRLHKGAFIVANTWGSWAHDHGRFYLPYDFFRDPSVGNRLLSGELQGVVPKRYQPKVVFKVRLSYDSRDDLKFSMAGVERGEGDALPNYHYCYAFHNQGGDLPMQGKWLENRMEFAMDFTEFMSSPDAQYASFKLNVVKSAIGQKVGQGCLESVSVIDYRTYEPTEYVFQPKAPVELVGGDNVFTIEPFKTFDVSVSPYRYADEGQPSAKVFLLKTADGKAAKLKIEKTDAKSQKVTLKYKTE</sequence>
<dbReference type="InterPro" id="IPR025660">
    <property type="entry name" value="Pept_his_AS"/>
</dbReference>
<dbReference type="RefSeq" id="WP_036873034.1">
    <property type="nucleotide sequence ID" value="NZ_JRNN01000066.1"/>
</dbReference>
<name>A0A096BN02_9BACT</name>
<evidence type="ECO:0000313" key="2">
    <source>
        <dbReference type="Proteomes" id="UP000029556"/>
    </source>
</evidence>
<accession>A0A096BN02</accession>
<protein>
    <recommendedName>
        <fullName evidence="3">Peptidase C1A papain C-terminal domain-containing protein</fullName>
    </recommendedName>
</protein>